<evidence type="ECO:0000313" key="4">
    <source>
        <dbReference type="EMBL" id="MBB4011446.1"/>
    </source>
</evidence>
<feature type="domain" description="Mce/MlaD" evidence="3">
    <location>
        <begin position="34"/>
        <end position="112"/>
    </location>
</feature>
<accession>A0A840BKN4</accession>
<dbReference type="Proteomes" id="UP000561045">
    <property type="component" value="Unassembled WGS sequence"/>
</dbReference>
<organism evidence="4 5">
    <name type="scientific">Niveibacterium umoris</name>
    <dbReference type="NCBI Taxonomy" id="1193620"/>
    <lineage>
        <taxon>Bacteria</taxon>
        <taxon>Pseudomonadati</taxon>
        <taxon>Pseudomonadota</taxon>
        <taxon>Betaproteobacteria</taxon>
        <taxon>Rhodocyclales</taxon>
        <taxon>Rhodocyclaceae</taxon>
        <taxon>Niveibacterium</taxon>
    </lineage>
</organism>
<sequence length="314" mass="34305">MENRAYALAVGIFTIVVGLATAAAFWWFAGRTERTYDVYLYTDGSVGSLNEQAAVRFRGIRAGRVTDIDLDPETPRRILIRLRLDESLQLSKATSAKLATQGLTGFIYVQLEDDGSDPRPLDAPAGELPRIELKPSNTNPVEAAVLALNRIRDVADKLNLILSDTNRANLEQSLAHISSSTKHLDETLANAPELIERAKKVLARFDSDDINHTLANLDKTTGELPQTLASLRSTLAGLQALTNRWESLGGDIQTRVIADGGERLGQTLDELRKTSGELTTLINTLERNPQSIVFGRPRAEPGPGERGYTPPAKP</sequence>
<evidence type="ECO:0000313" key="5">
    <source>
        <dbReference type="Proteomes" id="UP000561045"/>
    </source>
</evidence>
<evidence type="ECO:0000256" key="1">
    <source>
        <dbReference type="SAM" id="MobiDB-lite"/>
    </source>
</evidence>
<gene>
    <name evidence="4" type="ORF">GGR36_000754</name>
</gene>
<dbReference type="PANTHER" id="PTHR36698:SF2">
    <property type="entry name" value="MCE_MLAD DOMAIN-CONTAINING PROTEIN"/>
    <property type="match status" value="1"/>
</dbReference>
<keyword evidence="2" id="KW-1133">Transmembrane helix</keyword>
<dbReference type="InterPro" id="IPR003399">
    <property type="entry name" value="Mce/MlaD"/>
</dbReference>
<protein>
    <submittedName>
        <fullName evidence="4">Phospholipid/cholesterol/gamma-HCH transport system substrate-binding protein</fullName>
    </submittedName>
</protein>
<comment type="caution">
    <text evidence="4">The sequence shown here is derived from an EMBL/GenBank/DDBJ whole genome shotgun (WGS) entry which is preliminary data.</text>
</comment>
<name>A0A840BKN4_9RHOO</name>
<evidence type="ECO:0000259" key="3">
    <source>
        <dbReference type="Pfam" id="PF02470"/>
    </source>
</evidence>
<evidence type="ECO:0000256" key="2">
    <source>
        <dbReference type="SAM" id="Phobius"/>
    </source>
</evidence>
<feature type="region of interest" description="Disordered" evidence="1">
    <location>
        <begin position="291"/>
        <end position="314"/>
    </location>
</feature>
<reference evidence="4 5" key="1">
    <citation type="submission" date="2020-08" db="EMBL/GenBank/DDBJ databases">
        <title>Genomic Encyclopedia of Type Strains, Phase IV (KMG-IV): sequencing the most valuable type-strain genomes for metagenomic binning, comparative biology and taxonomic classification.</title>
        <authorList>
            <person name="Goeker M."/>
        </authorList>
    </citation>
    <scope>NUCLEOTIDE SEQUENCE [LARGE SCALE GENOMIC DNA]</scope>
    <source>
        <strain evidence="4 5">DSM 106739</strain>
    </source>
</reference>
<dbReference type="Pfam" id="PF02470">
    <property type="entry name" value="MlaD"/>
    <property type="match status" value="1"/>
</dbReference>
<dbReference type="RefSeq" id="WP_183632009.1">
    <property type="nucleotide sequence ID" value="NZ_BAABLE010000011.1"/>
</dbReference>
<dbReference type="EMBL" id="JACIET010000001">
    <property type="protein sequence ID" value="MBB4011446.1"/>
    <property type="molecule type" value="Genomic_DNA"/>
</dbReference>
<proteinExistence type="predicted"/>
<dbReference type="AlphaFoldDB" id="A0A840BKN4"/>
<keyword evidence="5" id="KW-1185">Reference proteome</keyword>
<dbReference type="PANTHER" id="PTHR36698">
    <property type="entry name" value="BLL5892 PROTEIN"/>
    <property type="match status" value="1"/>
</dbReference>
<feature type="transmembrane region" description="Helical" evidence="2">
    <location>
        <begin position="6"/>
        <end position="29"/>
    </location>
</feature>
<keyword evidence="2" id="KW-0472">Membrane</keyword>
<keyword evidence="2" id="KW-0812">Transmembrane</keyword>